<evidence type="ECO:0000313" key="2">
    <source>
        <dbReference type="EMBL" id="EXC14473.1"/>
    </source>
</evidence>
<organism evidence="2 3">
    <name type="scientific">Morus notabilis</name>
    <dbReference type="NCBI Taxonomy" id="981085"/>
    <lineage>
        <taxon>Eukaryota</taxon>
        <taxon>Viridiplantae</taxon>
        <taxon>Streptophyta</taxon>
        <taxon>Embryophyta</taxon>
        <taxon>Tracheophyta</taxon>
        <taxon>Spermatophyta</taxon>
        <taxon>Magnoliopsida</taxon>
        <taxon>eudicotyledons</taxon>
        <taxon>Gunneridae</taxon>
        <taxon>Pentapetalae</taxon>
        <taxon>rosids</taxon>
        <taxon>fabids</taxon>
        <taxon>Rosales</taxon>
        <taxon>Moraceae</taxon>
        <taxon>Moreae</taxon>
        <taxon>Morus</taxon>
    </lineage>
</organism>
<keyword evidence="3" id="KW-1185">Reference proteome</keyword>
<evidence type="ECO:0000313" key="3">
    <source>
        <dbReference type="Proteomes" id="UP000030645"/>
    </source>
</evidence>
<dbReference type="AlphaFoldDB" id="W9SKW9"/>
<reference evidence="3" key="1">
    <citation type="submission" date="2013-01" db="EMBL/GenBank/DDBJ databases">
        <title>Draft Genome Sequence of a Mulberry Tree, Morus notabilis C.K. Schneid.</title>
        <authorList>
            <person name="He N."/>
            <person name="Zhao S."/>
        </authorList>
    </citation>
    <scope>NUCLEOTIDE SEQUENCE</scope>
</reference>
<feature type="region of interest" description="Disordered" evidence="1">
    <location>
        <begin position="1"/>
        <end position="20"/>
    </location>
</feature>
<evidence type="ECO:0000256" key="1">
    <source>
        <dbReference type="SAM" id="MobiDB-lite"/>
    </source>
</evidence>
<dbReference type="EMBL" id="KE345762">
    <property type="protein sequence ID" value="EXC14473.1"/>
    <property type="molecule type" value="Genomic_DNA"/>
</dbReference>
<protein>
    <submittedName>
        <fullName evidence="2">Uncharacterized protein</fullName>
    </submittedName>
</protein>
<name>W9SKW9_9ROSA</name>
<proteinExistence type="predicted"/>
<dbReference type="Proteomes" id="UP000030645">
    <property type="component" value="Unassembled WGS sequence"/>
</dbReference>
<accession>W9SKW9</accession>
<gene>
    <name evidence="2" type="ORF">L484_007840</name>
</gene>
<sequence length="61" mass="7218">MESISTMGGQRRATSGRMRRQICPEKRITFSDLELQAEIMWNRFGTRRLVTEDWLKFTSHA</sequence>